<dbReference type="EMBL" id="CP001798">
    <property type="protein sequence ID" value="ADE16858.1"/>
    <property type="molecule type" value="Genomic_DNA"/>
</dbReference>
<dbReference type="InterPro" id="IPR032831">
    <property type="entry name" value="LptM_cons"/>
</dbReference>
<name>D5C3F1_NITHN</name>
<evidence type="ECO:0000313" key="8">
    <source>
        <dbReference type="Proteomes" id="UP000001844"/>
    </source>
</evidence>
<evidence type="ECO:0000313" key="7">
    <source>
        <dbReference type="EMBL" id="ADE16858.1"/>
    </source>
</evidence>
<keyword evidence="6" id="KW-0449">Lipoprotein</keyword>
<sequence length="44" mass="4816">MVLRRWKGALGLTVLLFLGVLVTGCGQKGPLYLPKEKGMMQKAI</sequence>
<keyword evidence="5" id="KW-0998">Cell outer membrane</keyword>
<dbReference type="PROSITE" id="PS51257">
    <property type="entry name" value="PROKAR_LIPOPROTEIN"/>
    <property type="match status" value="1"/>
</dbReference>
<evidence type="ECO:0000256" key="2">
    <source>
        <dbReference type="ARBA" id="ARBA00022729"/>
    </source>
</evidence>
<organism evidence="7 8">
    <name type="scientific">Nitrosococcus halophilus (strain Nc4)</name>
    <dbReference type="NCBI Taxonomy" id="472759"/>
    <lineage>
        <taxon>Bacteria</taxon>
        <taxon>Pseudomonadati</taxon>
        <taxon>Pseudomonadota</taxon>
        <taxon>Gammaproteobacteria</taxon>
        <taxon>Chromatiales</taxon>
        <taxon>Chromatiaceae</taxon>
        <taxon>Nitrosococcus</taxon>
    </lineage>
</organism>
<reference evidence="8" key="1">
    <citation type="submission" date="2010-04" db="EMBL/GenBank/DDBJ databases">
        <title>Complete genome sequence of Nitrosococcus halophilus Nc4, a salt-adapted, aerobic obligate ammonia-oxidizing sulfur purple bacterium.</title>
        <authorList>
            <consortium name="US DOE Joint Genome Institute"/>
            <person name="Campbell M.A."/>
            <person name="Malfatti S.A."/>
            <person name="Chain P.S.G."/>
            <person name="Heidelberg J.F."/>
            <person name="Ward B.B."/>
            <person name="Klotz M.G."/>
        </authorList>
    </citation>
    <scope>NUCLEOTIDE SEQUENCE [LARGE SCALE GENOMIC DNA]</scope>
    <source>
        <strain evidence="8">Nc4</strain>
    </source>
</reference>
<evidence type="ECO:0000256" key="4">
    <source>
        <dbReference type="ARBA" id="ARBA00023139"/>
    </source>
</evidence>
<dbReference type="NCBIfam" id="NF047847">
    <property type="entry name" value="SS_mature_LptM"/>
    <property type="match status" value="1"/>
</dbReference>
<evidence type="ECO:0008006" key="9">
    <source>
        <dbReference type="Google" id="ProtNLM"/>
    </source>
</evidence>
<evidence type="ECO:0000256" key="5">
    <source>
        <dbReference type="ARBA" id="ARBA00023237"/>
    </source>
</evidence>
<evidence type="ECO:0000256" key="1">
    <source>
        <dbReference type="ARBA" id="ARBA00004459"/>
    </source>
</evidence>
<dbReference type="HOGENOM" id="CLU_3219179_0_0_6"/>
<dbReference type="GO" id="GO:0009279">
    <property type="term" value="C:cell outer membrane"/>
    <property type="evidence" value="ECO:0007669"/>
    <property type="project" value="UniProtKB-SubCell"/>
</dbReference>
<keyword evidence="4" id="KW-0564">Palmitate</keyword>
<dbReference type="AlphaFoldDB" id="D5C3F1"/>
<comment type="subcellular location">
    <subcellularLocation>
        <location evidence="1">Cell outer membrane</location>
        <topology evidence="1">Lipid-anchor</topology>
    </subcellularLocation>
</comment>
<protein>
    <recommendedName>
        <fullName evidence="9">Lipoprotein</fullName>
    </recommendedName>
</protein>
<accession>D5C3F1</accession>
<dbReference type="Proteomes" id="UP000001844">
    <property type="component" value="Chromosome"/>
</dbReference>
<keyword evidence="2" id="KW-0732">Signal</keyword>
<dbReference type="RefSeq" id="WP_013034707.1">
    <property type="nucleotide sequence ID" value="NC_013960.1"/>
</dbReference>
<evidence type="ECO:0000256" key="6">
    <source>
        <dbReference type="ARBA" id="ARBA00023288"/>
    </source>
</evidence>
<proteinExistence type="predicted"/>
<gene>
    <name evidence="7" type="ordered locus">Nhal_3846</name>
</gene>
<dbReference type="Pfam" id="PF13627">
    <property type="entry name" value="LptM_cons"/>
    <property type="match status" value="1"/>
</dbReference>
<keyword evidence="3" id="KW-0472">Membrane</keyword>
<dbReference type="KEGG" id="nhl:Nhal_3846"/>
<evidence type="ECO:0000256" key="3">
    <source>
        <dbReference type="ARBA" id="ARBA00023136"/>
    </source>
</evidence>
<dbReference type="STRING" id="472759.Nhal_3846"/>
<keyword evidence="8" id="KW-1185">Reference proteome</keyword>